<organism evidence="2 3">
    <name type="scientific">Elaeis guineensis var. tenera</name>
    <name type="common">Oil palm</name>
    <dbReference type="NCBI Taxonomy" id="51953"/>
    <lineage>
        <taxon>Eukaryota</taxon>
        <taxon>Viridiplantae</taxon>
        <taxon>Streptophyta</taxon>
        <taxon>Embryophyta</taxon>
        <taxon>Tracheophyta</taxon>
        <taxon>Spermatophyta</taxon>
        <taxon>Magnoliopsida</taxon>
        <taxon>Liliopsida</taxon>
        <taxon>Arecaceae</taxon>
        <taxon>Arecoideae</taxon>
        <taxon>Cocoseae</taxon>
        <taxon>Elaeidinae</taxon>
        <taxon>Elaeis</taxon>
    </lineage>
</organism>
<name>A0A8N4IEK4_ELAGV</name>
<feature type="region of interest" description="Disordered" evidence="1">
    <location>
        <begin position="1"/>
        <end position="32"/>
    </location>
</feature>
<feature type="compositionally biased region" description="Polar residues" evidence="1">
    <location>
        <begin position="304"/>
        <end position="315"/>
    </location>
</feature>
<feature type="compositionally biased region" description="Polar residues" evidence="1">
    <location>
        <begin position="1"/>
        <end position="11"/>
    </location>
</feature>
<feature type="region of interest" description="Disordered" evidence="1">
    <location>
        <begin position="343"/>
        <end position="397"/>
    </location>
</feature>
<evidence type="ECO:0000313" key="3">
    <source>
        <dbReference type="RefSeq" id="XP_029121184.1"/>
    </source>
</evidence>
<feature type="region of interest" description="Disordered" evidence="1">
    <location>
        <begin position="295"/>
        <end position="320"/>
    </location>
</feature>
<dbReference type="OrthoDB" id="756051at2759"/>
<feature type="compositionally biased region" description="Basic and acidic residues" evidence="1">
    <location>
        <begin position="426"/>
        <end position="449"/>
    </location>
</feature>
<feature type="compositionally biased region" description="Polar residues" evidence="1">
    <location>
        <begin position="131"/>
        <end position="141"/>
    </location>
</feature>
<evidence type="ECO:0000256" key="1">
    <source>
        <dbReference type="SAM" id="MobiDB-lite"/>
    </source>
</evidence>
<feature type="compositionally biased region" description="Basic and acidic residues" evidence="1">
    <location>
        <begin position="373"/>
        <end position="386"/>
    </location>
</feature>
<dbReference type="Proteomes" id="UP000504607">
    <property type="component" value="Chromosome 6"/>
</dbReference>
<proteinExistence type="predicted"/>
<feature type="region of interest" description="Disordered" evidence="1">
    <location>
        <begin position="426"/>
        <end position="478"/>
    </location>
</feature>
<feature type="region of interest" description="Disordered" evidence="1">
    <location>
        <begin position="574"/>
        <end position="593"/>
    </location>
</feature>
<gene>
    <name evidence="3" type="primary">LOC105046610</name>
</gene>
<protein>
    <submittedName>
        <fullName evidence="3">Uncharacterized protein LOC105046610</fullName>
    </submittedName>
</protein>
<feature type="compositionally biased region" description="Basic and acidic residues" evidence="1">
    <location>
        <begin position="457"/>
        <end position="473"/>
    </location>
</feature>
<feature type="region of interest" description="Disordered" evidence="1">
    <location>
        <begin position="121"/>
        <end position="141"/>
    </location>
</feature>
<dbReference type="RefSeq" id="XP_029121184.1">
    <property type="nucleotide sequence ID" value="XM_029265351.1"/>
</dbReference>
<keyword evidence="2" id="KW-1185">Reference proteome</keyword>
<feature type="compositionally biased region" description="Basic and acidic residues" evidence="1">
    <location>
        <begin position="574"/>
        <end position="591"/>
    </location>
</feature>
<feature type="region of interest" description="Disordered" evidence="1">
    <location>
        <begin position="176"/>
        <end position="211"/>
    </location>
</feature>
<feature type="compositionally biased region" description="Basic and acidic residues" evidence="1">
    <location>
        <begin position="187"/>
        <end position="201"/>
    </location>
</feature>
<sequence>MGNEMGNSNVTGLHGSATEQDNTEAMKESSNSLVMSNNVDGLKGAIDDLADGKQAAEQHDSEDVATCKTPKAVIMSNNVNDSKSQDPSNLSVEFNKLHEKHMVSTYDDSSATDDNLIQKQMSEGREEEQIKSSLNTLSRNGETLTNLSVDLKNNKQEEPTSMSCKESFAGDIMEQRASNEDSAGSDGRCDELENERGERMNEGSVTKSDPILDNNIKEIPADESGSCGEGALINSNVVEQKYEENKKQQLPEFDIVANESTPVQQKNSLSNESINSVYLDAADSEIKSLIIEDDPEGVEKSPEMNPQTNGTSLNLTDDDDYKGTLEKETMKDDIEGESIACQLRAIDPNQEEKQESRDGGSEESVIEQAAQIDETKNIKSTQEKQQDYTSSLMSEKQNKYTEGEIKIVETGTIVSVIDYSVTDNKHEQITEHSNEGSYKENTDNKHEQNMEPSNEGSYKENKFEDNKSHEKALSELSSSLPDPVATLSIDMVNKSEDLNETQKSEEQITVECEDSDSETNALKDNDINGKRFFTLSSNLLDPVDTASKEMMKETETRKTAGESELLIDDQIKDDTASKEMTKETETRKTAGESELFTDDQIKDVPDATMSEEEQAYEINLETAPPAPLTEPSDVNNNLIPPHLVSPDCFQEFECKQTTEESETDINIDSLNNVNECLDICSGLPNQTDKTTVTVFELENKEQIPYEINPSMSQMRTQANEVPKFENSEPAEDFAMHSWNEEQECTSMSHAAVLVSASDLKELESHGRFATESNQEKHNGWTDETMEAGYCLEKSIVENEISASQSQKGGSEEIPLLLESMKCLTDLSECYEYGAPGNSENNIGDLGVKTEVSKQNSFPYPDKTATGVVLGFERSVAETDENITRYQTTANQEIISKIGAGTQVSILEASSEESDKSPLLFHKKPMECKPPTLERSDSGKLKTPLLSLMKEEASDVKSLEKKVVVPKKDVDEAWQSPAKKFEATSPRGRAKHKSRSSLFSNCMCCTTAIN</sequence>
<dbReference type="AlphaFoldDB" id="A0A8N4IEK4"/>
<feature type="compositionally biased region" description="Basic and acidic residues" evidence="1">
    <location>
        <begin position="350"/>
        <end position="360"/>
    </location>
</feature>
<evidence type="ECO:0000313" key="2">
    <source>
        <dbReference type="Proteomes" id="UP000504607"/>
    </source>
</evidence>
<accession>A0A8N4IEK4</accession>
<reference evidence="3" key="1">
    <citation type="submission" date="2025-08" db="UniProtKB">
        <authorList>
            <consortium name="RefSeq"/>
        </authorList>
    </citation>
    <scope>IDENTIFICATION</scope>
</reference>